<name>A0A2S5A4H0_9SPHI</name>
<evidence type="ECO:0000256" key="1">
    <source>
        <dbReference type="ARBA" id="ARBA00004651"/>
    </source>
</evidence>
<evidence type="ECO:0000256" key="4">
    <source>
        <dbReference type="ARBA" id="ARBA00022989"/>
    </source>
</evidence>
<accession>A0A2S5A4H0</accession>
<dbReference type="InterPro" id="IPR051791">
    <property type="entry name" value="Pra-immunoreactive"/>
</dbReference>
<feature type="transmembrane region" description="Helical" evidence="6">
    <location>
        <begin position="29"/>
        <end position="50"/>
    </location>
</feature>
<feature type="domain" description="RDD" evidence="7">
    <location>
        <begin position="20"/>
        <end position="132"/>
    </location>
</feature>
<comment type="subcellular location">
    <subcellularLocation>
        <location evidence="1">Cell membrane</location>
        <topology evidence="1">Multi-pass membrane protein</topology>
    </subcellularLocation>
</comment>
<dbReference type="PANTHER" id="PTHR36115:SF4">
    <property type="entry name" value="MEMBRANE PROTEIN"/>
    <property type="match status" value="1"/>
</dbReference>
<gene>
    <name evidence="8" type="ORF">C3K47_06865</name>
</gene>
<dbReference type="InterPro" id="IPR010432">
    <property type="entry name" value="RDD"/>
</dbReference>
<evidence type="ECO:0000259" key="7">
    <source>
        <dbReference type="Pfam" id="PF06271"/>
    </source>
</evidence>
<evidence type="ECO:0000313" key="9">
    <source>
        <dbReference type="Proteomes" id="UP000236893"/>
    </source>
</evidence>
<evidence type="ECO:0000313" key="8">
    <source>
        <dbReference type="EMBL" id="POY37478.1"/>
    </source>
</evidence>
<comment type="caution">
    <text evidence="8">The sequence shown here is derived from an EMBL/GenBank/DDBJ whole genome shotgun (WGS) entry which is preliminary data.</text>
</comment>
<dbReference type="Proteomes" id="UP000236893">
    <property type="component" value="Unassembled WGS sequence"/>
</dbReference>
<dbReference type="Pfam" id="PF06271">
    <property type="entry name" value="RDD"/>
    <property type="match status" value="1"/>
</dbReference>
<dbReference type="GO" id="GO:0005886">
    <property type="term" value="C:plasma membrane"/>
    <property type="evidence" value="ECO:0007669"/>
    <property type="project" value="UniProtKB-SubCell"/>
</dbReference>
<evidence type="ECO:0000256" key="5">
    <source>
        <dbReference type="ARBA" id="ARBA00023136"/>
    </source>
</evidence>
<dbReference type="PANTHER" id="PTHR36115">
    <property type="entry name" value="PROLINE-RICH ANTIGEN HOMOLOG-RELATED"/>
    <property type="match status" value="1"/>
</dbReference>
<keyword evidence="5 6" id="KW-0472">Membrane</keyword>
<organism evidence="8 9">
    <name type="scientific">Solitalea longa</name>
    <dbReference type="NCBI Taxonomy" id="2079460"/>
    <lineage>
        <taxon>Bacteria</taxon>
        <taxon>Pseudomonadati</taxon>
        <taxon>Bacteroidota</taxon>
        <taxon>Sphingobacteriia</taxon>
        <taxon>Sphingobacteriales</taxon>
        <taxon>Sphingobacteriaceae</taxon>
        <taxon>Solitalea</taxon>
    </lineage>
</organism>
<feature type="transmembrane region" description="Helical" evidence="6">
    <location>
        <begin position="70"/>
        <end position="87"/>
    </location>
</feature>
<evidence type="ECO:0000256" key="6">
    <source>
        <dbReference type="SAM" id="Phobius"/>
    </source>
</evidence>
<keyword evidence="3 6" id="KW-0812">Transmembrane</keyword>
<evidence type="ECO:0000256" key="2">
    <source>
        <dbReference type="ARBA" id="ARBA00022475"/>
    </source>
</evidence>
<keyword evidence="2" id="KW-1003">Cell membrane</keyword>
<proteinExistence type="predicted"/>
<keyword evidence="4 6" id="KW-1133">Transmembrane helix</keyword>
<dbReference type="EMBL" id="PQVF01000004">
    <property type="protein sequence ID" value="POY37478.1"/>
    <property type="molecule type" value="Genomic_DNA"/>
</dbReference>
<dbReference type="OrthoDB" id="762068at2"/>
<protein>
    <submittedName>
        <fullName evidence="8">RDD family protein</fullName>
    </submittedName>
</protein>
<sequence length="152" mass="16964">MSEILEENKKQGSASDLHIAPTSLRFANYLIDLLVCVFVLVAIIGKIIPINDKTTPEELAELLKKSNLNLVIYAVIIGYYFVLETVLGQTIGKLITGTKVVDDFGNKPKVLKVLVRTLCRLIPFEAISFLFTPMGWHDSISKTYVVKKNPNI</sequence>
<reference evidence="8 9" key="1">
    <citation type="submission" date="2018-01" db="EMBL/GenBank/DDBJ databases">
        <authorList>
            <person name="Gaut B.S."/>
            <person name="Morton B.R."/>
            <person name="Clegg M.T."/>
            <person name="Duvall M.R."/>
        </authorList>
    </citation>
    <scope>NUCLEOTIDE SEQUENCE [LARGE SCALE GENOMIC DNA]</scope>
    <source>
        <strain evidence="8 9">HR-AV</strain>
    </source>
</reference>
<evidence type="ECO:0000256" key="3">
    <source>
        <dbReference type="ARBA" id="ARBA00022692"/>
    </source>
</evidence>
<keyword evidence="9" id="KW-1185">Reference proteome</keyword>
<dbReference type="AlphaFoldDB" id="A0A2S5A4H0"/>
<dbReference type="RefSeq" id="WP_103788385.1">
    <property type="nucleotide sequence ID" value="NZ_PQVF01000004.1"/>
</dbReference>